<dbReference type="AlphaFoldDB" id="A0A024LSD4"/>
<gene>
    <name evidence="1" type="primary">gp19</name>
    <name evidence="1" type="ORF">BN1046_01227</name>
</gene>
<protein>
    <submittedName>
        <fullName evidence="1">Phage protein Gp19</fullName>
    </submittedName>
</protein>
<organism evidence="1">
    <name type="scientific">Bartonella schoenbuchensis</name>
    <dbReference type="NCBI Taxonomy" id="165694"/>
    <lineage>
        <taxon>Bacteria</taxon>
        <taxon>Pseudomonadati</taxon>
        <taxon>Pseudomonadota</taxon>
        <taxon>Alphaproteobacteria</taxon>
        <taxon>Hyphomicrobiales</taxon>
        <taxon>Bartonellaceae</taxon>
        <taxon>Bartonella</taxon>
    </lineage>
</organism>
<sequence length="121" mass="13376">MSKVFYEGPRDSAYLGRYDPDMSNEEVIFAQGDEVVAGTVMGLVTSTGKYVPFNPDASDGSEIPAGISYANVDVSQSDQRATITVRLCTVKKSELIWPDKIDEKKKETAIQILEKNNILLR</sequence>
<reference evidence="1" key="2">
    <citation type="submission" date="2014-05" db="EMBL/GenBank/DDBJ databases">
        <title>Genome sequencing of Bartonella spp. isolated from human blood.</title>
        <authorList>
            <person name="Raoult D."/>
        </authorList>
    </citation>
    <scope>NUCLEOTIDE SEQUENCE</scope>
    <source>
        <strain evidence="1">MVT06</strain>
    </source>
</reference>
<dbReference type="InterPro" id="IPR004195">
    <property type="entry name" value="Head_decoration_D"/>
</dbReference>
<dbReference type="Gene3D" id="2.40.300.10">
    <property type="entry name" value="Head decoration protein D"/>
    <property type="match status" value="1"/>
</dbReference>
<dbReference type="EMBL" id="HG977196">
    <property type="protein sequence ID" value="CDP80300.1"/>
    <property type="molecule type" value="Genomic_DNA"/>
</dbReference>
<proteinExistence type="predicted"/>
<dbReference type="Pfam" id="PF02924">
    <property type="entry name" value="HDPD"/>
    <property type="match status" value="1"/>
</dbReference>
<evidence type="ECO:0000313" key="1">
    <source>
        <dbReference type="EMBL" id="CDP80300.1"/>
    </source>
</evidence>
<reference evidence="1" key="1">
    <citation type="submission" date="2013-11" db="EMBL/GenBank/DDBJ databases">
        <authorList>
            <person name="GENOMES U."/>
        </authorList>
    </citation>
    <scope>NUCLEOTIDE SEQUENCE</scope>
    <source>
        <strain evidence="1">MVT06</strain>
    </source>
</reference>
<accession>A0A024LSD4</accession>
<name>A0A024LSD4_9HYPH</name>